<evidence type="ECO:0000313" key="2">
    <source>
        <dbReference type="EMBL" id="KMW59936.1"/>
    </source>
</evidence>
<keyword evidence="1" id="KW-0175">Coiled coil</keyword>
<name>A0A0J9EBB5_9RHOB</name>
<protein>
    <submittedName>
        <fullName evidence="2">Uncharacterized protein</fullName>
    </submittedName>
</protein>
<organism evidence="2 3">
    <name type="scientific">Candidatus Rhodobacter oscarellae</name>
    <dbReference type="NCBI Taxonomy" id="1675527"/>
    <lineage>
        <taxon>Bacteria</taxon>
        <taxon>Pseudomonadati</taxon>
        <taxon>Pseudomonadota</taxon>
        <taxon>Alphaproteobacteria</taxon>
        <taxon>Rhodobacterales</taxon>
        <taxon>Rhodobacter group</taxon>
        <taxon>Rhodobacter</taxon>
    </lineage>
</organism>
<sequence length="74" mass="8192">MLATIWDAISDDAYAQRFTTLGAISVRALELAAYDIARSTDASVASQLFIAAKDLEERLVKAQRKISRDHSDHI</sequence>
<comment type="caution">
    <text evidence="2">The sequence shown here is derived from an EMBL/GenBank/DDBJ whole genome shotgun (WGS) entry which is preliminary data.</text>
</comment>
<accession>A0A0J9EBB5</accession>
<dbReference type="EMBL" id="LFTY01000001">
    <property type="protein sequence ID" value="KMW59936.1"/>
    <property type="molecule type" value="Genomic_DNA"/>
</dbReference>
<feature type="coiled-coil region" evidence="1">
    <location>
        <begin position="45"/>
        <end position="72"/>
    </location>
</feature>
<dbReference type="PATRIC" id="fig|1675527.3.peg.106"/>
<reference evidence="2 3" key="1">
    <citation type="submission" date="2015-06" db="EMBL/GenBank/DDBJ databases">
        <title>Draft genome sequence of an Alphaproteobacteria species associated to the Mediterranean sponge Oscarella lobularis.</title>
        <authorList>
            <person name="Jourda C."/>
            <person name="Santini S."/>
            <person name="Claverie J.-M."/>
        </authorList>
    </citation>
    <scope>NUCLEOTIDE SEQUENCE [LARGE SCALE GENOMIC DNA]</scope>
    <source>
        <strain evidence="2">IGS</strain>
    </source>
</reference>
<keyword evidence="3" id="KW-1185">Reference proteome</keyword>
<proteinExistence type="predicted"/>
<evidence type="ECO:0000256" key="1">
    <source>
        <dbReference type="SAM" id="Coils"/>
    </source>
</evidence>
<dbReference type="AlphaFoldDB" id="A0A0J9EBB5"/>
<evidence type="ECO:0000313" key="3">
    <source>
        <dbReference type="Proteomes" id="UP000037178"/>
    </source>
</evidence>
<dbReference type="Proteomes" id="UP000037178">
    <property type="component" value="Unassembled WGS sequence"/>
</dbReference>
<gene>
    <name evidence="2" type="ORF">AIOL_000085</name>
</gene>